<sequence>MDINEFIKEWLSKSNNYETEKYLQLWQEKAVLDDPSVGQIFKGHPGIRNYFENYFIGYKTQSRLLKLDILSDNEAHIEVEFTGEFPEGKIRGTFDFTFKDGKINKAKAALK</sequence>
<evidence type="ECO:0000259" key="1">
    <source>
        <dbReference type="Pfam" id="PF12680"/>
    </source>
</evidence>
<dbReference type="SUPFAM" id="SSF54427">
    <property type="entry name" value="NTF2-like"/>
    <property type="match status" value="1"/>
</dbReference>
<dbReference type="Pfam" id="PF12680">
    <property type="entry name" value="SnoaL_2"/>
    <property type="match status" value="1"/>
</dbReference>
<dbReference type="Proteomes" id="UP000594759">
    <property type="component" value="Chromosome"/>
</dbReference>
<keyword evidence="3" id="KW-1185">Reference proteome</keyword>
<proteinExistence type="predicted"/>
<dbReference type="Gene3D" id="3.10.450.50">
    <property type="match status" value="1"/>
</dbReference>
<dbReference type="KEGG" id="pex:IZT61_18940"/>
<evidence type="ECO:0000313" key="2">
    <source>
        <dbReference type="EMBL" id="QPH39111.1"/>
    </source>
</evidence>
<dbReference type="EMBL" id="CP064939">
    <property type="protein sequence ID" value="QPH39111.1"/>
    <property type="molecule type" value="Genomic_DNA"/>
</dbReference>
<dbReference type="RefSeq" id="WP_196098586.1">
    <property type="nucleotide sequence ID" value="NZ_CP064939.1"/>
</dbReference>
<evidence type="ECO:0000313" key="3">
    <source>
        <dbReference type="Proteomes" id="UP000594759"/>
    </source>
</evidence>
<feature type="domain" description="SnoaL-like" evidence="1">
    <location>
        <begin position="9"/>
        <end position="103"/>
    </location>
</feature>
<dbReference type="InterPro" id="IPR037401">
    <property type="entry name" value="SnoaL-like"/>
</dbReference>
<protein>
    <submittedName>
        <fullName evidence="2">Nuclear transport factor 2 family protein</fullName>
    </submittedName>
</protein>
<accession>A0A7S9PYX1</accession>
<reference evidence="2 3" key="1">
    <citation type="submission" date="2020-11" db="EMBL/GenBank/DDBJ databases">
        <title>Pedobacter endophytica, an endophytic bacteria isolated form Carex pumila.</title>
        <authorList>
            <person name="Peng Y."/>
            <person name="Jiang L."/>
            <person name="Lee J."/>
        </authorList>
    </citation>
    <scope>NUCLEOTIDE SEQUENCE [LARGE SCALE GENOMIC DNA]</scope>
    <source>
        <strain evidence="2 3">JBR3-12</strain>
    </source>
</reference>
<gene>
    <name evidence="2" type="ORF">IZT61_18940</name>
</gene>
<organism evidence="2 3">
    <name type="scientific">Pedobacter endophyticus</name>
    <dbReference type="NCBI Taxonomy" id="2789740"/>
    <lineage>
        <taxon>Bacteria</taxon>
        <taxon>Pseudomonadati</taxon>
        <taxon>Bacteroidota</taxon>
        <taxon>Sphingobacteriia</taxon>
        <taxon>Sphingobacteriales</taxon>
        <taxon>Sphingobacteriaceae</taxon>
        <taxon>Pedobacter</taxon>
    </lineage>
</organism>
<dbReference type="AlphaFoldDB" id="A0A7S9PYX1"/>
<name>A0A7S9PYX1_9SPHI</name>
<dbReference type="InterPro" id="IPR032710">
    <property type="entry name" value="NTF2-like_dom_sf"/>
</dbReference>